<dbReference type="Gene3D" id="3.30.420.40">
    <property type="match status" value="2"/>
</dbReference>
<dbReference type="SUPFAM" id="SSF53067">
    <property type="entry name" value="Actin-like ATPase domain"/>
    <property type="match status" value="1"/>
</dbReference>
<comment type="similarity">
    <text evidence="1">Belongs to the heat shock protein 70 family.</text>
</comment>
<dbReference type="Pfam" id="PF00012">
    <property type="entry name" value="HSP70"/>
    <property type="match status" value="1"/>
</dbReference>
<sequence>MAYAGKARNSTINCVAFDGNNILYGCNAQRYLNGSNTYPIKDIMGRDVDNEDLIRLIFTDTTHASVDLNVESLFALQVLEMKSRAETQFENYIQNVLFIVPTYYSIRQVQAVKDSAKIAGVEHAHILSHMSAVAIDFCFNPDKYNRDINLHNVLVLILNRSNCDLALIEYTDHSARYKAYEEI</sequence>
<dbReference type="GO" id="GO:0005524">
    <property type="term" value="F:ATP binding"/>
    <property type="evidence" value="ECO:0007669"/>
    <property type="project" value="UniProtKB-KW"/>
</dbReference>
<dbReference type="GO" id="GO:0140662">
    <property type="term" value="F:ATP-dependent protein folding chaperone"/>
    <property type="evidence" value="ECO:0007669"/>
    <property type="project" value="InterPro"/>
</dbReference>
<evidence type="ECO:0000256" key="2">
    <source>
        <dbReference type="ARBA" id="ARBA00022741"/>
    </source>
</evidence>
<organism evidence="4">
    <name type="scientific">Oppiella nova</name>
    <dbReference type="NCBI Taxonomy" id="334625"/>
    <lineage>
        <taxon>Eukaryota</taxon>
        <taxon>Metazoa</taxon>
        <taxon>Ecdysozoa</taxon>
        <taxon>Arthropoda</taxon>
        <taxon>Chelicerata</taxon>
        <taxon>Arachnida</taxon>
        <taxon>Acari</taxon>
        <taxon>Acariformes</taxon>
        <taxon>Sarcoptiformes</taxon>
        <taxon>Oribatida</taxon>
        <taxon>Brachypylina</taxon>
        <taxon>Oppioidea</taxon>
        <taxon>Oppiidae</taxon>
        <taxon>Oppiella</taxon>
    </lineage>
</organism>
<reference evidence="4" key="1">
    <citation type="submission" date="2020-11" db="EMBL/GenBank/DDBJ databases">
        <authorList>
            <person name="Tran Van P."/>
        </authorList>
    </citation>
    <scope>NUCLEOTIDE SEQUENCE</scope>
</reference>
<dbReference type="EMBL" id="OC915383">
    <property type="protein sequence ID" value="CAD7640195.1"/>
    <property type="molecule type" value="Genomic_DNA"/>
</dbReference>
<dbReference type="EMBL" id="CAJPVJ010000558">
    <property type="protein sequence ID" value="CAG2162845.1"/>
    <property type="molecule type" value="Genomic_DNA"/>
</dbReference>
<evidence type="ECO:0000256" key="3">
    <source>
        <dbReference type="ARBA" id="ARBA00022840"/>
    </source>
</evidence>
<proteinExistence type="inferred from homology"/>
<dbReference type="Proteomes" id="UP000728032">
    <property type="component" value="Unassembled WGS sequence"/>
</dbReference>
<evidence type="ECO:0000313" key="5">
    <source>
        <dbReference type="Proteomes" id="UP000728032"/>
    </source>
</evidence>
<accession>A0A7R9LGX9</accession>
<keyword evidence="5" id="KW-1185">Reference proteome</keyword>
<keyword evidence="3" id="KW-0067">ATP-binding</keyword>
<evidence type="ECO:0000313" key="4">
    <source>
        <dbReference type="EMBL" id="CAD7640195.1"/>
    </source>
</evidence>
<dbReference type="OrthoDB" id="6535188at2759"/>
<dbReference type="InterPro" id="IPR013126">
    <property type="entry name" value="Hsp_70_fam"/>
</dbReference>
<protein>
    <submittedName>
        <fullName evidence="4">Uncharacterized protein</fullName>
    </submittedName>
</protein>
<dbReference type="InterPro" id="IPR043129">
    <property type="entry name" value="ATPase_NBD"/>
</dbReference>
<keyword evidence="2" id="KW-0547">Nucleotide-binding</keyword>
<dbReference type="Gene3D" id="3.30.30.30">
    <property type="match status" value="1"/>
</dbReference>
<dbReference type="AlphaFoldDB" id="A0A7R9LGX9"/>
<gene>
    <name evidence="4" type="ORF">ONB1V03_LOCUS2433</name>
</gene>
<dbReference type="PANTHER" id="PTHR19375">
    <property type="entry name" value="HEAT SHOCK PROTEIN 70KDA"/>
    <property type="match status" value="1"/>
</dbReference>
<evidence type="ECO:0000256" key="1">
    <source>
        <dbReference type="ARBA" id="ARBA00007381"/>
    </source>
</evidence>
<name>A0A7R9LGX9_9ACAR</name>
<dbReference type="FunFam" id="3.30.420.40:FF:000028">
    <property type="entry name" value="heat shock 70 kDa protein-like"/>
    <property type="match status" value="1"/>
</dbReference>